<dbReference type="OrthoDB" id="2998255at2759"/>
<protein>
    <submittedName>
        <fullName evidence="1">Uncharacterized protein</fullName>
    </submittedName>
</protein>
<dbReference type="EMBL" id="NHYD01003972">
    <property type="protein sequence ID" value="PPQ67599.1"/>
    <property type="molecule type" value="Genomic_DNA"/>
</dbReference>
<organism evidence="1 2">
    <name type="scientific">Psilocybe cyanescens</name>
    <dbReference type="NCBI Taxonomy" id="93625"/>
    <lineage>
        <taxon>Eukaryota</taxon>
        <taxon>Fungi</taxon>
        <taxon>Dikarya</taxon>
        <taxon>Basidiomycota</taxon>
        <taxon>Agaricomycotina</taxon>
        <taxon>Agaricomycetes</taxon>
        <taxon>Agaricomycetidae</taxon>
        <taxon>Agaricales</taxon>
        <taxon>Agaricineae</taxon>
        <taxon>Strophariaceae</taxon>
        <taxon>Psilocybe</taxon>
    </lineage>
</organism>
<reference evidence="1 2" key="1">
    <citation type="journal article" date="2018" name="Evol. Lett.">
        <title>Horizontal gene cluster transfer increased hallucinogenic mushroom diversity.</title>
        <authorList>
            <person name="Reynolds H.T."/>
            <person name="Vijayakumar V."/>
            <person name="Gluck-Thaler E."/>
            <person name="Korotkin H.B."/>
            <person name="Matheny P.B."/>
            <person name="Slot J.C."/>
        </authorList>
    </citation>
    <scope>NUCLEOTIDE SEQUENCE [LARGE SCALE GENOMIC DNA]</scope>
    <source>
        <strain evidence="1 2">2631</strain>
    </source>
</reference>
<evidence type="ECO:0000313" key="2">
    <source>
        <dbReference type="Proteomes" id="UP000283269"/>
    </source>
</evidence>
<evidence type="ECO:0000313" key="1">
    <source>
        <dbReference type="EMBL" id="PPQ67599.1"/>
    </source>
</evidence>
<name>A0A409VMY1_PSICY</name>
<feature type="non-terminal residue" evidence="1">
    <location>
        <position position="1"/>
    </location>
</feature>
<dbReference type="AlphaFoldDB" id="A0A409VMY1"/>
<dbReference type="InParanoid" id="A0A409VMY1"/>
<accession>A0A409VMY1</accession>
<comment type="caution">
    <text evidence="1">The sequence shown here is derived from an EMBL/GenBank/DDBJ whole genome shotgun (WGS) entry which is preliminary data.</text>
</comment>
<keyword evidence="2" id="KW-1185">Reference proteome</keyword>
<gene>
    <name evidence="1" type="ORF">CVT25_012093</name>
</gene>
<sequence length="297" mass="34240">KFKNLALRTQRWLKKRQTFIDSWLTQSTALRDLLNFNRALLACTEDERQLFVLKALAGAKPSFKAEPKLCDVIITFVLMKRTDRQMERLLTRSSEYGCRMDEQGGAIRRYHELGEEMEKLLLSRFLDEYDASEATNGLSVVPRTFDGARCVRIKTAAKGSASSWPVATTDLIPFGADHLVQTMLQWYRFLPDTIVFRVMAFVLRVCQSLVIPSLIKYKFTDVVVQSTRLMVDRTMVELPLENPLPLHTLSRFNWHAVDFLTCLGVNMHEVEQDYKAALFRGCETCNSALFYSTYPRK</sequence>
<proteinExistence type="predicted"/>
<dbReference type="STRING" id="93625.A0A409VMY1"/>
<dbReference type="Proteomes" id="UP000283269">
    <property type="component" value="Unassembled WGS sequence"/>
</dbReference>